<accession>A0A6J0IDB5</accession>
<dbReference type="PANTHER" id="PTHR32163:SF1">
    <property type="entry name" value="TUMOR NECROSIS FACTOR LIGAND SUPERFAMILY MEMBER 8"/>
    <property type="match status" value="1"/>
</dbReference>
<evidence type="ECO:0000313" key="5">
    <source>
        <dbReference type="RefSeq" id="XP_017684690.1"/>
    </source>
</evidence>
<dbReference type="SMART" id="SM00207">
    <property type="entry name" value="TNF"/>
    <property type="match status" value="1"/>
</dbReference>
<dbReference type="GO" id="GO:0006955">
    <property type="term" value="P:immune response"/>
    <property type="evidence" value="ECO:0007669"/>
    <property type="project" value="InterPro"/>
</dbReference>
<dbReference type="Gene3D" id="2.60.120.40">
    <property type="match status" value="1"/>
</dbReference>
<evidence type="ECO:0000256" key="1">
    <source>
        <dbReference type="ARBA" id="ARBA00008670"/>
    </source>
</evidence>
<dbReference type="AlphaFoldDB" id="A0A6J0IDB5"/>
<dbReference type="GeneID" id="108504363"/>
<dbReference type="GO" id="GO:0016020">
    <property type="term" value="C:membrane"/>
    <property type="evidence" value="ECO:0007669"/>
    <property type="project" value="InterPro"/>
</dbReference>
<protein>
    <submittedName>
        <fullName evidence="5">Tumor necrosis factor ligand superfamily member 8</fullName>
    </submittedName>
</protein>
<dbReference type="Pfam" id="PF00229">
    <property type="entry name" value="TNF"/>
    <property type="match status" value="1"/>
</dbReference>
<keyword evidence="2" id="KW-1133">Transmembrane helix</keyword>
<dbReference type="OrthoDB" id="9908372at2759"/>
<reference evidence="5" key="1">
    <citation type="submission" date="2025-08" db="UniProtKB">
        <authorList>
            <consortium name="RefSeq"/>
        </authorList>
    </citation>
    <scope>IDENTIFICATION</scope>
</reference>
<dbReference type="InterPro" id="IPR006052">
    <property type="entry name" value="TNF_dom"/>
</dbReference>
<proteinExistence type="inferred from homology"/>
<dbReference type="InterPro" id="IPR053104">
    <property type="entry name" value="TNF_ligand_SF_member_8"/>
</dbReference>
<dbReference type="PROSITE" id="PS50049">
    <property type="entry name" value="THD_2"/>
    <property type="match status" value="1"/>
</dbReference>
<keyword evidence="4" id="KW-1185">Reference proteome</keyword>
<dbReference type="InterPro" id="IPR008983">
    <property type="entry name" value="Tumour_necrosis_fac-like_dom"/>
</dbReference>
<evidence type="ECO:0000313" key="4">
    <source>
        <dbReference type="Proteomes" id="UP000504624"/>
    </source>
</evidence>
<feature type="transmembrane region" description="Helical" evidence="2">
    <location>
        <begin position="37"/>
        <end position="62"/>
    </location>
</feature>
<name>A0A6J0IDB5_9PASS</name>
<dbReference type="GO" id="GO:0005164">
    <property type="term" value="F:tumor necrosis factor receptor binding"/>
    <property type="evidence" value="ECO:0007669"/>
    <property type="project" value="InterPro"/>
</dbReference>
<dbReference type="Proteomes" id="UP000504624">
    <property type="component" value="Unplaced"/>
</dbReference>
<organism evidence="4 5">
    <name type="scientific">Lepidothrix coronata</name>
    <name type="common">blue-crowned manakin</name>
    <dbReference type="NCBI Taxonomy" id="321398"/>
    <lineage>
        <taxon>Eukaryota</taxon>
        <taxon>Metazoa</taxon>
        <taxon>Chordata</taxon>
        <taxon>Craniata</taxon>
        <taxon>Vertebrata</taxon>
        <taxon>Euteleostomi</taxon>
        <taxon>Archelosauria</taxon>
        <taxon>Archosauria</taxon>
        <taxon>Dinosauria</taxon>
        <taxon>Saurischia</taxon>
        <taxon>Theropoda</taxon>
        <taxon>Coelurosauria</taxon>
        <taxon>Aves</taxon>
        <taxon>Neognathae</taxon>
        <taxon>Neoaves</taxon>
        <taxon>Telluraves</taxon>
        <taxon>Australaves</taxon>
        <taxon>Passeriformes</taxon>
        <taxon>Pipridae</taxon>
        <taxon>Lepidothrix</taxon>
    </lineage>
</organism>
<sequence length="236" mass="26643">MCQAQEQTVVQVRDSHESAMHGNEDTVPRRLGGTNRIYLYFIIATLVALLVFALATIMILVVQRTAPDPAMEGIKKPIRTGNTFEDYSRILQRVPTKGAAAYMRVASPGNSSKLSLVEKGICEDIQCRNEELVIKEQGVYLIYCHLNFHLPNCSKSPTDLKIELLVNDKVDRQTLSTWCESESCQGKAFKTLFQLHLTHLRVKDRISVALNHPQLLNEDSLPNENVLGVLWYSDQM</sequence>
<evidence type="ECO:0000259" key="3">
    <source>
        <dbReference type="PROSITE" id="PS50049"/>
    </source>
</evidence>
<dbReference type="GO" id="GO:0043374">
    <property type="term" value="P:CD8-positive, alpha-beta T cell differentiation"/>
    <property type="evidence" value="ECO:0007669"/>
    <property type="project" value="TreeGrafter"/>
</dbReference>
<dbReference type="InterPro" id="IPR021184">
    <property type="entry name" value="TNF_CS"/>
</dbReference>
<comment type="similarity">
    <text evidence="1">Belongs to the tumor necrosis factor family.</text>
</comment>
<keyword evidence="2" id="KW-0472">Membrane</keyword>
<feature type="domain" description="THD" evidence="3">
    <location>
        <begin position="98"/>
        <end position="232"/>
    </location>
</feature>
<dbReference type="RefSeq" id="XP_017684690.1">
    <property type="nucleotide sequence ID" value="XM_017829201.1"/>
</dbReference>
<gene>
    <name evidence="5" type="primary">TNFSF8</name>
</gene>
<dbReference type="SUPFAM" id="SSF49842">
    <property type="entry name" value="TNF-like"/>
    <property type="match status" value="1"/>
</dbReference>
<keyword evidence="2" id="KW-0812">Transmembrane</keyword>
<dbReference type="PROSITE" id="PS00251">
    <property type="entry name" value="THD_1"/>
    <property type="match status" value="1"/>
</dbReference>
<dbReference type="PANTHER" id="PTHR32163">
    <property type="entry name" value="TUMOR NECROSIS FACTOR LIGAND SUPERFAMILY MEMBER 8"/>
    <property type="match status" value="1"/>
</dbReference>
<evidence type="ECO:0000256" key="2">
    <source>
        <dbReference type="SAM" id="Phobius"/>
    </source>
</evidence>
<dbReference type="CTD" id="944"/>